<keyword evidence="3" id="KW-1185">Reference proteome</keyword>
<proteinExistence type="predicted"/>
<gene>
    <name evidence="2" type="ORF">BD289DRAFT_202971</name>
</gene>
<dbReference type="Proteomes" id="UP000241462">
    <property type="component" value="Unassembled WGS sequence"/>
</dbReference>
<evidence type="ECO:0000313" key="3">
    <source>
        <dbReference type="Proteomes" id="UP000241462"/>
    </source>
</evidence>
<organism evidence="2 3">
    <name type="scientific">Coniella lustricola</name>
    <dbReference type="NCBI Taxonomy" id="2025994"/>
    <lineage>
        <taxon>Eukaryota</taxon>
        <taxon>Fungi</taxon>
        <taxon>Dikarya</taxon>
        <taxon>Ascomycota</taxon>
        <taxon>Pezizomycotina</taxon>
        <taxon>Sordariomycetes</taxon>
        <taxon>Sordariomycetidae</taxon>
        <taxon>Diaporthales</taxon>
        <taxon>Schizoparmaceae</taxon>
        <taxon>Coniella</taxon>
    </lineage>
</organism>
<feature type="compositionally biased region" description="Basic and acidic residues" evidence="1">
    <location>
        <begin position="24"/>
        <end position="35"/>
    </location>
</feature>
<evidence type="ECO:0000313" key="2">
    <source>
        <dbReference type="EMBL" id="PSR75107.1"/>
    </source>
</evidence>
<dbReference type="AlphaFoldDB" id="A0A2T2ZSF9"/>
<feature type="compositionally biased region" description="Basic residues" evidence="1">
    <location>
        <begin position="36"/>
        <end position="45"/>
    </location>
</feature>
<feature type="compositionally biased region" description="Basic and acidic residues" evidence="1">
    <location>
        <begin position="1"/>
        <end position="11"/>
    </location>
</feature>
<dbReference type="EMBL" id="KZ678799">
    <property type="protein sequence ID" value="PSR75107.1"/>
    <property type="molecule type" value="Genomic_DNA"/>
</dbReference>
<dbReference type="InParanoid" id="A0A2T2ZSF9"/>
<feature type="region of interest" description="Disordered" evidence="1">
    <location>
        <begin position="1"/>
        <end position="86"/>
    </location>
</feature>
<evidence type="ECO:0000256" key="1">
    <source>
        <dbReference type="SAM" id="MobiDB-lite"/>
    </source>
</evidence>
<name>A0A2T2ZSF9_9PEZI</name>
<feature type="compositionally biased region" description="Low complexity" evidence="1">
    <location>
        <begin position="75"/>
        <end position="86"/>
    </location>
</feature>
<sequence>MREEQKPDRKGGGGGGGRRRRKRTESEGHYQDKSRGHLMKKKKNRYGLSYAQTSRSGMPVGVPLSPPPPPPGSGPRPSESTSTSSPFACNKRLAWHACGPCDRPRVHGAFHGAMAQRLRTTLNGLGRLGLAARPPLLPPELARRSWRGRPLSLPASASHFHERTSYLTTTRTLPAIGGVSQVQSGAIPLRPSSSGQSQA</sequence>
<protein>
    <submittedName>
        <fullName evidence="2">Uncharacterized protein</fullName>
    </submittedName>
</protein>
<accession>A0A2T2ZSF9</accession>
<feature type="compositionally biased region" description="Pro residues" evidence="1">
    <location>
        <begin position="64"/>
        <end position="74"/>
    </location>
</feature>
<reference evidence="2 3" key="1">
    <citation type="journal article" date="2018" name="Mycol. Prog.">
        <title>Coniella lustricola, a new species from submerged detritus.</title>
        <authorList>
            <person name="Raudabaugh D.B."/>
            <person name="Iturriaga T."/>
            <person name="Carver A."/>
            <person name="Mondo S."/>
            <person name="Pangilinan J."/>
            <person name="Lipzen A."/>
            <person name="He G."/>
            <person name="Amirebrahimi M."/>
            <person name="Grigoriev I.V."/>
            <person name="Miller A.N."/>
        </authorList>
    </citation>
    <scope>NUCLEOTIDE SEQUENCE [LARGE SCALE GENOMIC DNA]</scope>
    <source>
        <strain evidence="2 3">B22-T-1</strain>
    </source>
</reference>